<reference evidence="2" key="1">
    <citation type="submission" date="2024-06" db="EMBL/GenBank/DDBJ databases">
        <title>Organellar genome sequences of Turritis glabra.</title>
        <authorList>
            <person name="Kawabe A."/>
        </authorList>
    </citation>
    <scope>NUCLEOTIDE SEQUENCE</scope>
    <source>
        <strain evidence="2">OhmiShirahama</strain>
    </source>
</reference>
<dbReference type="AlphaFoldDB" id="A0A5H2UXX1"/>
<feature type="region of interest" description="Disordered" evidence="1">
    <location>
        <begin position="1"/>
        <end position="27"/>
    </location>
</feature>
<evidence type="ECO:0000256" key="1">
    <source>
        <dbReference type="SAM" id="MobiDB-lite"/>
    </source>
</evidence>
<proteinExistence type="predicted"/>
<evidence type="ECO:0000313" key="2">
    <source>
        <dbReference type="EMBL" id="BBB05395.1"/>
    </source>
</evidence>
<name>A0A5H2UXX1_TURGL</name>
<organism evidence="2">
    <name type="scientific">Turritis glabra</name>
    <name type="common">Tower mustard</name>
    <name type="synonym">Arabis glabra</name>
    <dbReference type="NCBI Taxonomy" id="63678"/>
    <lineage>
        <taxon>Eukaryota</taxon>
        <taxon>Viridiplantae</taxon>
        <taxon>Streptophyta</taxon>
        <taxon>Embryophyta</taxon>
        <taxon>Tracheophyta</taxon>
        <taxon>Spermatophyta</taxon>
        <taxon>Magnoliopsida</taxon>
        <taxon>eudicotyledons</taxon>
        <taxon>Gunneridae</taxon>
        <taxon>Pentapetalae</taxon>
        <taxon>rosids</taxon>
        <taxon>malvids</taxon>
        <taxon>Brassicales</taxon>
        <taxon>Brassicaceae</taxon>
        <taxon>Turritideae</taxon>
        <taxon>Turritis</taxon>
    </lineage>
</organism>
<keyword evidence="2" id="KW-0496">Mitochondrion</keyword>
<dbReference type="EMBL" id="LC325489">
    <property type="protein sequence ID" value="BBB05395.1"/>
    <property type="molecule type" value="Genomic_DNA"/>
</dbReference>
<geneLocation type="mitochondrion" evidence="2"/>
<protein>
    <submittedName>
        <fullName evidence="2">ORF105C protein</fullName>
    </submittedName>
</protein>
<sequence length="105" mass="12458">MQSPAMKRIKSSSHSRWDGSGSVNEMPFPSTIRLQGSFWECSTRRHMCYILRYLFRANGHRHFSYERLDCRNQTLRLPDHLYQPSRPHLLPHLSQLLLVRDSGYL</sequence>
<accession>A0A5H2UXX1</accession>